<evidence type="ECO:0000256" key="1">
    <source>
        <dbReference type="SAM" id="MobiDB-lite"/>
    </source>
</evidence>
<protein>
    <submittedName>
        <fullName evidence="2">Uncharacterized protein</fullName>
    </submittedName>
</protein>
<feature type="region of interest" description="Disordered" evidence="1">
    <location>
        <begin position="27"/>
        <end position="127"/>
    </location>
</feature>
<gene>
    <name evidence="2" type="ORF">Glove_521g17</name>
</gene>
<evidence type="ECO:0000313" key="3">
    <source>
        <dbReference type="Proteomes" id="UP000266861"/>
    </source>
</evidence>
<evidence type="ECO:0000313" key="2">
    <source>
        <dbReference type="EMBL" id="RHZ49429.1"/>
    </source>
</evidence>
<name>A0A397GH11_9GLOM</name>
<sequence length="181" mass="21047">MNGGVIPANFHTKTTSKMLQLTSSLSLTNPKNRNIDTRRKRHARRNHPNDRQISTAYRPALGEKRKRRSGHLGKMGSITRRNSTAERKPFEITKLLTHQSNRSSNKHQLKRMETPSQNNKMEWKENTERNRPLKFSMELLQTATQQMKTIVKGVTQIAAEIDKCKENQQRYSEDQYISANM</sequence>
<comment type="caution">
    <text evidence="2">The sequence shown here is derived from an EMBL/GenBank/DDBJ whole genome shotgun (WGS) entry which is preliminary data.</text>
</comment>
<organism evidence="2 3">
    <name type="scientific">Diversispora epigaea</name>
    <dbReference type="NCBI Taxonomy" id="1348612"/>
    <lineage>
        <taxon>Eukaryota</taxon>
        <taxon>Fungi</taxon>
        <taxon>Fungi incertae sedis</taxon>
        <taxon>Mucoromycota</taxon>
        <taxon>Glomeromycotina</taxon>
        <taxon>Glomeromycetes</taxon>
        <taxon>Diversisporales</taxon>
        <taxon>Diversisporaceae</taxon>
        <taxon>Diversispora</taxon>
    </lineage>
</organism>
<proteinExistence type="predicted"/>
<accession>A0A397GH11</accession>
<keyword evidence="3" id="KW-1185">Reference proteome</keyword>
<dbReference type="Proteomes" id="UP000266861">
    <property type="component" value="Unassembled WGS sequence"/>
</dbReference>
<reference evidence="2 3" key="1">
    <citation type="submission" date="2018-08" db="EMBL/GenBank/DDBJ databases">
        <title>Genome and evolution of the arbuscular mycorrhizal fungus Diversispora epigaea (formerly Glomus versiforme) and its bacterial endosymbionts.</title>
        <authorList>
            <person name="Sun X."/>
            <person name="Fei Z."/>
            <person name="Harrison M."/>
        </authorList>
    </citation>
    <scope>NUCLEOTIDE SEQUENCE [LARGE SCALE GENOMIC DNA]</scope>
    <source>
        <strain evidence="2 3">IT104</strain>
    </source>
</reference>
<dbReference type="AlphaFoldDB" id="A0A397GH11"/>
<dbReference type="EMBL" id="PQFF01000450">
    <property type="protein sequence ID" value="RHZ49429.1"/>
    <property type="molecule type" value="Genomic_DNA"/>
</dbReference>